<dbReference type="Proteomes" id="UP000472265">
    <property type="component" value="Chromosome 1"/>
</dbReference>
<evidence type="ECO:0000313" key="3">
    <source>
        <dbReference type="Proteomes" id="UP000472265"/>
    </source>
</evidence>
<gene>
    <name evidence="2" type="primary">LOC115574622</name>
</gene>
<evidence type="ECO:0000313" key="2">
    <source>
        <dbReference type="Ensembl" id="ENSSAUP00010019775.1"/>
    </source>
</evidence>
<dbReference type="InParanoid" id="A0A671V4H6"/>
<name>A0A671V4H6_SPAAU</name>
<dbReference type="InterPro" id="IPR038765">
    <property type="entry name" value="Papain-like_cys_pep_sf"/>
</dbReference>
<proteinExistence type="predicted"/>
<protein>
    <recommendedName>
        <fullName evidence="1">SAP domain-containing protein</fullName>
    </recommendedName>
</protein>
<dbReference type="GeneTree" id="ENSGT00390000006983"/>
<organism evidence="2 3">
    <name type="scientific">Sparus aurata</name>
    <name type="common">Gilthead sea bream</name>
    <dbReference type="NCBI Taxonomy" id="8175"/>
    <lineage>
        <taxon>Eukaryota</taxon>
        <taxon>Metazoa</taxon>
        <taxon>Chordata</taxon>
        <taxon>Craniata</taxon>
        <taxon>Vertebrata</taxon>
        <taxon>Euteleostomi</taxon>
        <taxon>Actinopterygii</taxon>
        <taxon>Neopterygii</taxon>
        <taxon>Teleostei</taxon>
        <taxon>Neoteleostei</taxon>
        <taxon>Acanthomorphata</taxon>
        <taxon>Eupercaria</taxon>
        <taxon>Spariformes</taxon>
        <taxon>Sparidae</taxon>
        <taxon>Sparus</taxon>
    </lineage>
</organism>
<accession>A0A671V4H6</accession>
<dbReference type="SUPFAM" id="SSF54001">
    <property type="entry name" value="Cysteine proteinases"/>
    <property type="match status" value="1"/>
</dbReference>
<keyword evidence="3" id="KW-1185">Reference proteome</keyword>
<dbReference type="AlphaFoldDB" id="A0A671V4H6"/>
<dbReference type="Gene3D" id="3.40.395.10">
    <property type="entry name" value="Adenoviral Proteinase, Chain A"/>
    <property type="match status" value="1"/>
</dbReference>
<sequence length="909" mass="103993">MEHQLNLTIHHNTIRRAFFHYSALTAYEYDFFCYKCGHHPPMVIADANWKLSFDVPVSTLKRPAVKEVKDEDLSVNITAKWDRLEKEIIATGICEELQTHNPYSAELTHSSFVPWMGPATRVGDVLPKTEILKGFSKATTDTKTQKDRRFNEDELLRLIESKKASKSELIKACSDLGVPTEGSETDLINRLEEMLLYKDVYPKMFAKLQKTGGGVLHMGCSHSVVYYCSPLLWQESARDHADGLLSFAKPPTIYISDIAGRVARHTNNRTKQRFFNPNDGRLCSPTRENIQAAQDKSLKVNLPWMKNLLYRRNNTNPQNDINAGEHLQRPHPITGSAERYSLYDRFHQKNQTRPEEVLRSLNLVPDLCSFVNSSEAEQKNRQLSFDRYFLCQMKETHFLFCTRLVFHLHNDNINQTFIQKMQTQTKENLQIGPDGRLRLTSTEVSAPGGNVDVEMTVQQNEQTVAKKGFSIGQFPIQEENKAKLLELYKAPATDYAIVQVDQALVYLADLLSICPQTLLEDDLHTSYPWLTDDAVNARVLQLTRPLENVFTLQTFHFTAWWRSWINGESISSRHLHCIQGLKQDSKVLFPRVVGHQTPETGNHFILWVFDGSKTEIRVYDSLEKYTLISPPDMDILSLAFRNIWRLKEWSISYPDQWRQKDGVNCGVFVCTAAELDIKGTDMTNESLNQVQLGHLRIYHAACLIADSVPKGKKVRESCMAEAIHACNYYDSTGKGQSRQLYPHVQKEDWVKCETCNGWLHKDCACYEPSQSGIFTCGCDLPEPYTFTSTLTCLKNKGVEGLISKERIKELKEMLDSGERKSNRMFLWQNPGGNRALKTILNGKPTCFNEKHMNDLIGLIKPTLSLDYSRLTNIDFVIDVMVPETTIDILVRLEGFSRFYAEKILGTIIE</sequence>
<evidence type="ECO:0000259" key="1">
    <source>
        <dbReference type="PROSITE" id="PS50800"/>
    </source>
</evidence>
<reference evidence="2" key="3">
    <citation type="submission" date="2025-09" db="UniProtKB">
        <authorList>
            <consortium name="Ensembl"/>
        </authorList>
    </citation>
    <scope>IDENTIFICATION</scope>
</reference>
<dbReference type="PANTHER" id="PTHR17609">
    <property type="entry name" value="HMG DOMAIN-CONTAINING PROTEIN 3"/>
    <property type="match status" value="1"/>
</dbReference>
<dbReference type="InterPro" id="IPR003034">
    <property type="entry name" value="SAP_dom"/>
</dbReference>
<dbReference type="Ensembl" id="ENSSAUT00010020921.1">
    <property type="protein sequence ID" value="ENSSAUP00010019775.1"/>
    <property type="gene ID" value="ENSSAUG00010008896.1"/>
</dbReference>
<dbReference type="PROSITE" id="PS50800">
    <property type="entry name" value="SAP"/>
    <property type="match status" value="1"/>
</dbReference>
<dbReference type="InterPro" id="IPR039598">
    <property type="entry name" value="HMGXB3"/>
</dbReference>
<reference evidence="2" key="2">
    <citation type="submission" date="2025-08" db="UniProtKB">
        <authorList>
            <consortium name="Ensembl"/>
        </authorList>
    </citation>
    <scope>IDENTIFICATION</scope>
</reference>
<reference evidence="2" key="1">
    <citation type="submission" date="2021-04" db="EMBL/GenBank/DDBJ databases">
        <authorList>
            <consortium name="Wellcome Sanger Institute Data Sharing"/>
        </authorList>
    </citation>
    <scope>NUCLEOTIDE SEQUENCE [LARGE SCALE GENOMIC DNA]</scope>
</reference>
<feature type="domain" description="SAP" evidence="1">
    <location>
        <begin position="161"/>
        <end position="195"/>
    </location>
</feature>
<dbReference type="PANTHER" id="PTHR17609:SF3">
    <property type="entry name" value="SAP DOMAIN-CONTAINING PROTEIN"/>
    <property type="match status" value="1"/>
</dbReference>